<dbReference type="AlphaFoldDB" id="X1AZ19"/>
<keyword evidence="6" id="KW-0378">Hydrolase</keyword>
<evidence type="ECO:0000256" key="4">
    <source>
        <dbReference type="ARBA" id="ARBA00022679"/>
    </source>
</evidence>
<dbReference type="Gene3D" id="3.40.140.20">
    <property type="match status" value="2"/>
</dbReference>
<dbReference type="InterPro" id="IPR024051">
    <property type="entry name" value="AICAR_Tfase_dup_dom_sf"/>
</dbReference>
<dbReference type="EMBL" id="BART01000119">
    <property type="protein sequence ID" value="GAG64981.1"/>
    <property type="molecule type" value="Genomic_DNA"/>
</dbReference>
<dbReference type="FunFam" id="3.40.50.1380:FF:000001">
    <property type="entry name" value="Bifunctional purine biosynthesis protein PurH"/>
    <property type="match status" value="1"/>
</dbReference>
<dbReference type="PROSITE" id="PS51855">
    <property type="entry name" value="MGS"/>
    <property type="match status" value="1"/>
</dbReference>
<evidence type="ECO:0000256" key="6">
    <source>
        <dbReference type="ARBA" id="ARBA00022801"/>
    </source>
</evidence>
<evidence type="ECO:0000256" key="1">
    <source>
        <dbReference type="ARBA" id="ARBA00004844"/>
    </source>
</evidence>
<keyword evidence="4" id="KW-0808">Transferase</keyword>
<dbReference type="SMART" id="SM00851">
    <property type="entry name" value="MGS"/>
    <property type="match status" value="1"/>
</dbReference>
<evidence type="ECO:0000256" key="3">
    <source>
        <dbReference type="ARBA" id="ARBA00007667"/>
    </source>
</evidence>
<dbReference type="InterPro" id="IPR011607">
    <property type="entry name" value="MGS-like_dom"/>
</dbReference>
<dbReference type="InterPro" id="IPR002695">
    <property type="entry name" value="PurH-like"/>
</dbReference>
<gene>
    <name evidence="11" type="ORF">S01H4_00781</name>
</gene>
<dbReference type="PANTHER" id="PTHR11692:SF0">
    <property type="entry name" value="BIFUNCTIONAL PURINE BIOSYNTHESIS PROTEIN ATIC"/>
    <property type="match status" value="1"/>
</dbReference>
<dbReference type="InterPro" id="IPR016193">
    <property type="entry name" value="Cytidine_deaminase-like"/>
</dbReference>
<evidence type="ECO:0000256" key="5">
    <source>
        <dbReference type="ARBA" id="ARBA00022755"/>
    </source>
</evidence>
<dbReference type="HAMAP" id="MF_00139">
    <property type="entry name" value="PurH"/>
    <property type="match status" value="1"/>
</dbReference>
<evidence type="ECO:0000259" key="10">
    <source>
        <dbReference type="PROSITE" id="PS51855"/>
    </source>
</evidence>
<feature type="domain" description="MGS-like" evidence="10">
    <location>
        <begin position="1"/>
        <end position="148"/>
    </location>
</feature>
<evidence type="ECO:0000256" key="7">
    <source>
        <dbReference type="ARBA" id="ARBA00023268"/>
    </source>
</evidence>
<dbReference type="GO" id="GO:0005829">
    <property type="term" value="C:cytosol"/>
    <property type="evidence" value="ECO:0007669"/>
    <property type="project" value="TreeGrafter"/>
</dbReference>
<comment type="pathway">
    <text evidence="1">Purine metabolism; IMP biosynthesis via de novo pathway; IMP from 5-formamido-1-(5-phospho-D-ribosyl)imidazole-4-carboxamide: step 1/1.</text>
</comment>
<reference evidence="11" key="1">
    <citation type="journal article" date="2014" name="Front. Microbiol.">
        <title>High frequency of phylogenetically diverse reductive dehalogenase-homologous genes in deep subseafloor sedimentary metagenomes.</title>
        <authorList>
            <person name="Kawai M."/>
            <person name="Futagami T."/>
            <person name="Toyoda A."/>
            <person name="Takaki Y."/>
            <person name="Nishi S."/>
            <person name="Hori S."/>
            <person name="Arai W."/>
            <person name="Tsubouchi T."/>
            <person name="Morono Y."/>
            <person name="Uchiyama I."/>
            <person name="Ito T."/>
            <person name="Fujiyama A."/>
            <person name="Inagaki F."/>
            <person name="Takami H."/>
        </authorList>
    </citation>
    <scope>NUCLEOTIDE SEQUENCE</scope>
    <source>
        <strain evidence="11">Expedition CK06-06</strain>
    </source>
</reference>
<dbReference type="Pfam" id="PF02142">
    <property type="entry name" value="MGS"/>
    <property type="match status" value="1"/>
</dbReference>
<evidence type="ECO:0000256" key="2">
    <source>
        <dbReference type="ARBA" id="ARBA00004954"/>
    </source>
</evidence>
<evidence type="ECO:0000313" key="11">
    <source>
        <dbReference type="EMBL" id="GAG64981.1"/>
    </source>
</evidence>
<dbReference type="SUPFAM" id="SSF52335">
    <property type="entry name" value="Methylglyoxal synthase-like"/>
    <property type="match status" value="1"/>
</dbReference>
<dbReference type="SUPFAM" id="SSF53927">
    <property type="entry name" value="Cytidine deaminase-like"/>
    <property type="match status" value="1"/>
</dbReference>
<dbReference type="GO" id="GO:0004643">
    <property type="term" value="F:phosphoribosylaminoimidazolecarboxamide formyltransferase activity"/>
    <property type="evidence" value="ECO:0007669"/>
    <property type="project" value="UniProtKB-EC"/>
</dbReference>
<comment type="similarity">
    <text evidence="3">Belongs to the PurH family.</text>
</comment>
<comment type="caution">
    <text evidence="11">The sequence shown here is derived from an EMBL/GenBank/DDBJ whole genome shotgun (WGS) entry which is preliminary data.</text>
</comment>
<dbReference type="PIRSF" id="PIRSF000414">
    <property type="entry name" value="AICARFT_IMPCHas"/>
    <property type="match status" value="1"/>
</dbReference>
<dbReference type="GO" id="GO:0003937">
    <property type="term" value="F:IMP cyclohydrolase activity"/>
    <property type="evidence" value="ECO:0007669"/>
    <property type="project" value="UniProtKB-EC"/>
</dbReference>
<dbReference type="NCBIfam" id="NF002049">
    <property type="entry name" value="PRK00881.1"/>
    <property type="match status" value="1"/>
</dbReference>
<comment type="catalytic activity">
    <reaction evidence="8">
        <text>(6R)-10-formyltetrahydrofolate + 5-amino-1-(5-phospho-beta-D-ribosyl)imidazole-4-carboxamide = 5-formamido-1-(5-phospho-D-ribosyl)imidazole-4-carboxamide + (6S)-5,6,7,8-tetrahydrofolate</text>
        <dbReference type="Rhea" id="RHEA:22192"/>
        <dbReference type="ChEBI" id="CHEBI:57453"/>
        <dbReference type="ChEBI" id="CHEBI:58467"/>
        <dbReference type="ChEBI" id="CHEBI:58475"/>
        <dbReference type="ChEBI" id="CHEBI:195366"/>
        <dbReference type="EC" id="2.1.2.3"/>
    </reaction>
</comment>
<dbReference type="SMART" id="SM00798">
    <property type="entry name" value="AICARFT_IMPCHas"/>
    <property type="match status" value="1"/>
</dbReference>
<proteinExistence type="inferred from homology"/>
<dbReference type="GO" id="GO:0006189">
    <property type="term" value="P:'de novo' IMP biosynthetic process"/>
    <property type="evidence" value="ECO:0007669"/>
    <property type="project" value="UniProtKB-UniPathway"/>
</dbReference>
<dbReference type="CDD" id="cd01421">
    <property type="entry name" value="IMPCH"/>
    <property type="match status" value="1"/>
</dbReference>
<dbReference type="UniPathway" id="UPA00074">
    <property type="reaction ID" value="UER00133"/>
</dbReference>
<protein>
    <recommendedName>
        <fullName evidence="10">MGS-like domain-containing protein</fullName>
    </recommendedName>
</protein>
<dbReference type="NCBIfam" id="TIGR00355">
    <property type="entry name" value="purH"/>
    <property type="match status" value="1"/>
</dbReference>
<dbReference type="PANTHER" id="PTHR11692">
    <property type="entry name" value="BIFUNCTIONAL PURINE BIOSYNTHESIS PROTEIN PURH"/>
    <property type="match status" value="1"/>
</dbReference>
<evidence type="ECO:0000256" key="8">
    <source>
        <dbReference type="ARBA" id="ARBA00050488"/>
    </source>
</evidence>
<dbReference type="FunFam" id="3.40.140.20:FF:000001">
    <property type="entry name" value="Bifunctional purine biosynthesis protein PurH"/>
    <property type="match status" value="1"/>
</dbReference>
<keyword evidence="5" id="KW-0658">Purine biosynthesis</keyword>
<dbReference type="Pfam" id="PF01808">
    <property type="entry name" value="AICARFT_IMPCHas"/>
    <property type="match status" value="1"/>
</dbReference>
<evidence type="ECO:0000256" key="9">
    <source>
        <dbReference type="ARBA" id="ARBA00050687"/>
    </source>
</evidence>
<dbReference type="Gene3D" id="3.40.50.1380">
    <property type="entry name" value="Methylglyoxal synthase-like domain"/>
    <property type="match status" value="1"/>
</dbReference>
<sequence length="558" mass="61819">MKVRIKRALISVSNKEGIVDFAKTLEETGVEIISTGGTYRKLEESGIKVKKVEEVTGFPEMLNGRVKTLHPYIHGGILADRSNENHMNEVSNSKIKLIDMVVVNLYPFKETISRANVTMEEAIENIDIGGPTMIRSAAKNYKGVAVVVDPDDYKKIQAELKDSRGYISLGTLFRLSVKAFQYTCEYDSVIFNYLKNKTGSFDNSDISIRDYLDIDCSSAGKEMEDNFRYSDGNFKDSLGLNLKKIQNLRYGENPHQKASYYKYIDTGTDNFAGARQLQGKELSYNNILDGNAAFGIVKEFATPCVAVIKHNNPCGAAAAQSVEEAYKKAYQCDPVSAFGSVVACNMEWTAEAAKFMLDKYVEVLIAPDFDQQALKILAERQNLRILKMDFELNTYIDSINSDDFKLEKVDIKSVDGGLLVQDLDEGPDSKKDMKVVTSVEPDPAKWNDLIFGWQIVKSVKSNAIVLAAGGSTVGIGAGQMSRIDAAEIAIRKSNGRCKNSIMASDAFFPFEDVAELAAKNGITAIIQPGGSIRDKEVIESCNKNKITMVFTGKRHFRH</sequence>
<comment type="pathway">
    <text evidence="2">Purine metabolism; IMP biosynthesis via de novo pathway; 5-formamido-1-(5-phospho-D-ribosyl)imidazole-4-carboxamide from 5-amino-1-(5-phospho-D-ribosyl)imidazole-4-carboxamide (10-formyl THF route): step 1/1.</text>
</comment>
<comment type="catalytic activity">
    <reaction evidence="9">
        <text>IMP + H2O = 5-formamido-1-(5-phospho-D-ribosyl)imidazole-4-carboxamide</text>
        <dbReference type="Rhea" id="RHEA:18445"/>
        <dbReference type="ChEBI" id="CHEBI:15377"/>
        <dbReference type="ChEBI" id="CHEBI:58053"/>
        <dbReference type="ChEBI" id="CHEBI:58467"/>
        <dbReference type="EC" id="3.5.4.10"/>
    </reaction>
</comment>
<dbReference type="InterPro" id="IPR036914">
    <property type="entry name" value="MGS-like_dom_sf"/>
</dbReference>
<accession>X1AZ19</accession>
<organism evidence="11">
    <name type="scientific">marine sediment metagenome</name>
    <dbReference type="NCBI Taxonomy" id="412755"/>
    <lineage>
        <taxon>unclassified sequences</taxon>
        <taxon>metagenomes</taxon>
        <taxon>ecological metagenomes</taxon>
    </lineage>
</organism>
<keyword evidence="7" id="KW-0511">Multifunctional enzyme</keyword>
<name>X1AZ19_9ZZZZ</name>